<keyword evidence="1" id="KW-0489">Methyltransferase</keyword>
<dbReference type="CDD" id="cd02440">
    <property type="entry name" value="AdoMet_MTases"/>
    <property type="match status" value="1"/>
</dbReference>
<keyword evidence="1" id="KW-0808">Transferase</keyword>
<dbReference type="KEGG" id="cace:CACET_c11170"/>
<dbReference type="Gene3D" id="3.40.50.150">
    <property type="entry name" value="Vaccinia Virus protein VP39"/>
    <property type="match status" value="1"/>
</dbReference>
<dbReference type="RefSeq" id="WP_044825469.1">
    <property type="nucleotide sequence ID" value="NZ_JYHU01000015.1"/>
</dbReference>
<dbReference type="PATRIC" id="fig|84022.5.peg.947"/>
<evidence type="ECO:0000313" key="2">
    <source>
        <dbReference type="Proteomes" id="UP000035704"/>
    </source>
</evidence>
<accession>A0A0D8I911</accession>
<protein>
    <submittedName>
        <fullName evidence="1">Ribosomal RNA adenine dimethylase RsmA</fullName>
    </submittedName>
</protein>
<name>A0A0D8I911_9CLOT</name>
<gene>
    <name evidence="1" type="primary">rsmA2</name>
    <name evidence="1" type="ORF">CACET_c11170</name>
</gene>
<organism evidence="1 2">
    <name type="scientific">Clostridium aceticum</name>
    <dbReference type="NCBI Taxonomy" id="84022"/>
    <lineage>
        <taxon>Bacteria</taxon>
        <taxon>Bacillati</taxon>
        <taxon>Bacillota</taxon>
        <taxon>Clostridia</taxon>
        <taxon>Eubacteriales</taxon>
        <taxon>Clostridiaceae</taxon>
        <taxon>Clostridium</taxon>
    </lineage>
</organism>
<proteinExistence type="predicted"/>
<dbReference type="Proteomes" id="UP000035704">
    <property type="component" value="Chromosome"/>
</dbReference>
<evidence type="ECO:0000313" key="1">
    <source>
        <dbReference type="EMBL" id="AKL94582.1"/>
    </source>
</evidence>
<dbReference type="EMBL" id="CP009687">
    <property type="protein sequence ID" value="AKL94582.1"/>
    <property type="molecule type" value="Genomic_DNA"/>
</dbReference>
<dbReference type="GO" id="GO:0008168">
    <property type="term" value="F:methyltransferase activity"/>
    <property type="evidence" value="ECO:0007669"/>
    <property type="project" value="UniProtKB-KW"/>
</dbReference>
<sequence>MNYEQRLFLKNFIQQPSIVGSLVPSSKYLCLSMLKHINFESCKCIVEYGAGTGIFTKQIVSKKKKDTTFISFELNKNLFDIVKTLHDPENNVYIINDSAENLINYLVKQGIGEVDFVISGLPFAVLSKEVSQKILTNTYQTLSERGKFVTFQYSLQFLNILKGVFPEVKLGIQLFNIPPAFIYQCKK</sequence>
<dbReference type="SUPFAM" id="SSF53335">
    <property type="entry name" value="S-adenosyl-L-methionine-dependent methyltransferases"/>
    <property type="match status" value="1"/>
</dbReference>
<dbReference type="InterPro" id="IPR029063">
    <property type="entry name" value="SAM-dependent_MTases_sf"/>
</dbReference>
<keyword evidence="2" id="KW-1185">Reference proteome</keyword>
<dbReference type="GO" id="GO:0032259">
    <property type="term" value="P:methylation"/>
    <property type="evidence" value="ECO:0007669"/>
    <property type="project" value="UniProtKB-KW"/>
</dbReference>
<dbReference type="AlphaFoldDB" id="A0A0D8I911"/>
<reference evidence="1 2" key="1">
    <citation type="submission" date="2014-10" db="EMBL/GenBank/DDBJ databases">
        <title>Genome sequence of Clostridium aceticum DSM 1496.</title>
        <authorList>
            <person name="Poehlein A."/>
            <person name="Schiel-Bengelsdorf B."/>
            <person name="Gottschalk G."/>
            <person name="Duerre P."/>
            <person name="Daniel R."/>
        </authorList>
    </citation>
    <scope>NUCLEOTIDE SEQUENCE [LARGE SCALE GENOMIC DNA]</scope>
    <source>
        <strain evidence="1 2">DSM 1496</strain>
    </source>
</reference>
<dbReference type="STRING" id="84022.CACET_c11170"/>